<dbReference type="PRINTS" id="PR00080">
    <property type="entry name" value="SDRFAMILY"/>
</dbReference>
<dbReference type="RefSeq" id="WP_094841868.1">
    <property type="nucleotide sequence ID" value="NZ_NEVS01000004.1"/>
</dbReference>
<dbReference type="Pfam" id="PF00106">
    <property type="entry name" value="adh_short"/>
    <property type="match status" value="1"/>
</dbReference>
<sequence>MEIKGRVALVTGANRGLGKAIAQALLQAGAAKVYAGARDPGSVDLPGVVPVELDVTDVASVRAAAQRCGDVEIVVNNAGISLPGTALSEDAPDRIRRLFDVNFYGVLNVSSAFAPILARNGGGTFVNVLSVLSWLAIEGSTHYSASKAAAWALTNGMRRELKEQNIRVTGVHVGYMDTDMVARLDAPKTAPSVAAGKIVEAIREERPELLIDDTSRTVKASLSLDAAAYL</sequence>
<reference evidence="5" key="1">
    <citation type="submission" date="2017-05" db="EMBL/GenBank/DDBJ databases">
        <title>Complete and WGS of Bordetella genogroups.</title>
        <authorList>
            <person name="Spilker T."/>
            <person name="Lipuma J."/>
        </authorList>
    </citation>
    <scope>NUCLEOTIDE SEQUENCE [LARGE SCALE GENOMIC DNA]</scope>
    <source>
        <strain evidence="5">AU8856</strain>
    </source>
</reference>
<dbReference type="OrthoDB" id="5786478at2"/>
<dbReference type="AlphaFoldDB" id="A0A261UFT8"/>
<dbReference type="PROSITE" id="PS00061">
    <property type="entry name" value="ADH_SHORT"/>
    <property type="match status" value="1"/>
</dbReference>
<gene>
    <name evidence="4" type="ORF">CAL28_13620</name>
</gene>
<dbReference type="SUPFAM" id="SSF51735">
    <property type="entry name" value="NAD(P)-binding Rossmann-fold domains"/>
    <property type="match status" value="1"/>
</dbReference>
<evidence type="ECO:0000313" key="4">
    <source>
        <dbReference type="EMBL" id="OZI60455.1"/>
    </source>
</evidence>
<organism evidence="4 5">
    <name type="scientific">Bordetella genomosp. 11</name>
    <dbReference type="NCBI Taxonomy" id="1416808"/>
    <lineage>
        <taxon>Bacteria</taxon>
        <taxon>Pseudomonadati</taxon>
        <taxon>Pseudomonadota</taxon>
        <taxon>Betaproteobacteria</taxon>
        <taxon>Burkholderiales</taxon>
        <taxon>Alcaligenaceae</taxon>
        <taxon>Bordetella</taxon>
    </lineage>
</organism>
<dbReference type="GO" id="GO:0005829">
    <property type="term" value="C:cytosol"/>
    <property type="evidence" value="ECO:0007669"/>
    <property type="project" value="TreeGrafter"/>
</dbReference>
<dbReference type="GO" id="GO:0016491">
    <property type="term" value="F:oxidoreductase activity"/>
    <property type="evidence" value="ECO:0007669"/>
    <property type="project" value="UniProtKB-KW"/>
</dbReference>
<dbReference type="NCBIfam" id="NF006119">
    <property type="entry name" value="PRK08264.1-5"/>
    <property type="match status" value="1"/>
</dbReference>
<evidence type="ECO:0000256" key="2">
    <source>
        <dbReference type="ARBA" id="ARBA00023002"/>
    </source>
</evidence>
<keyword evidence="2" id="KW-0560">Oxidoreductase</keyword>
<accession>A0A261UFT8</accession>
<dbReference type="Proteomes" id="UP000215767">
    <property type="component" value="Unassembled WGS sequence"/>
</dbReference>
<evidence type="ECO:0000313" key="5">
    <source>
        <dbReference type="Proteomes" id="UP000215767"/>
    </source>
</evidence>
<dbReference type="PANTHER" id="PTHR43391">
    <property type="entry name" value="RETINOL DEHYDROGENASE-RELATED"/>
    <property type="match status" value="1"/>
</dbReference>
<dbReference type="InterPro" id="IPR020904">
    <property type="entry name" value="Sc_DH/Rdtase_CS"/>
</dbReference>
<dbReference type="Gene3D" id="3.40.50.720">
    <property type="entry name" value="NAD(P)-binding Rossmann-like Domain"/>
    <property type="match status" value="1"/>
</dbReference>
<evidence type="ECO:0000256" key="1">
    <source>
        <dbReference type="ARBA" id="ARBA00006484"/>
    </source>
</evidence>
<evidence type="ECO:0000256" key="3">
    <source>
        <dbReference type="RuleBase" id="RU000363"/>
    </source>
</evidence>
<proteinExistence type="inferred from homology"/>
<dbReference type="InterPro" id="IPR002347">
    <property type="entry name" value="SDR_fam"/>
</dbReference>
<name>A0A261UFT8_9BORD</name>
<comment type="similarity">
    <text evidence="1 3">Belongs to the short-chain dehydrogenases/reductases (SDR) family.</text>
</comment>
<keyword evidence="5" id="KW-1185">Reference proteome</keyword>
<protein>
    <submittedName>
        <fullName evidence="4">Short-chain dehydrogenase</fullName>
    </submittedName>
</protein>
<dbReference type="PANTHER" id="PTHR43391:SF91">
    <property type="entry name" value="OS04G0390700 PROTEIN"/>
    <property type="match status" value="1"/>
</dbReference>
<comment type="caution">
    <text evidence="4">The sequence shown here is derived from an EMBL/GenBank/DDBJ whole genome shotgun (WGS) entry which is preliminary data.</text>
</comment>
<dbReference type="InterPro" id="IPR036291">
    <property type="entry name" value="NAD(P)-bd_dom_sf"/>
</dbReference>
<dbReference type="EMBL" id="NEVS01000004">
    <property type="protein sequence ID" value="OZI60455.1"/>
    <property type="molecule type" value="Genomic_DNA"/>
</dbReference>
<dbReference type="PRINTS" id="PR00081">
    <property type="entry name" value="GDHRDH"/>
</dbReference>